<organism evidence="3 4">
    <name type="scientific">Candidatus Nitrospira inopinata</name>
    <dbReference type="NCBI Taxonomy" id="1715989"/>
    <lineage>
        <taxon>Bacteria</taxon>
        <taxon>Pseudomonadati</taxon>
        <taxon>Nitrospirota</taxon>
        <taxon>Nitrospiria</taxon>
        <taxon>Nitrospirales</taxon>
        <taxon>Nitrospiraceae</taxon>
        <taxon>Nitrospira</taxon>
    </lineage>
</organism>
<feature type="coiled-coil region" evidence="1">
    <location>
        <begin position="51"/>
        <end position="113"/>
    </location>
</feature>
<sequence>MFRAIHTFRRLLVIGLLAPSSALVGCGPDDTPLKAENESLKKQVAKQESLLTSLQDGNRVMQQQIDLLNQELRDAKQATESAKEATARLNEQLEAQLAQVKRMSAEIQRTAQAQAALSIKADDKGAQFETIPRPLDTVAKITEEALARNGYQIKAGFRTDQRAVYVTDRKISSPASLEVAGFRNQYLVSLQAAPGNATKLAVKAEFEKIAQGGRILAVGAEETAEIERRLIGEINKALDTPGRT</sequence>
<keyword evidence="4" id="KW-1185">Reference proteome</keyword>
<keyword evidence="1" id="KW-0175">Coiled coil</keyword>
<dbReference type="OrthoDB" id="9781694at2"/>
<dbReference type="EMBL" id="LN885086">
    <property type="protein sequence ID" value="CUQ68345.1"/>
    <property type="molecule type" value="Genomic_DNA"/>
</dbReference>
<evidence type="ECO:0000313" key="4">
    <source>
        <dbReference type="Proteomes" id="UP000066284"/>
    </source>
</evidence>
<feature type="signal peptide" evidence="2">
    <location>
        <begin position="1"/>
        <end position="24"/>
    </location>
</feature>
<dbReference type="AlphaFoldDB" id="A0A0S4KYD7"/>
<evidence type="ECO:0008006" key="5">
    <source>
        <dbReference type="Google" id="ProtNLM"/>
    </source>
</evidence>
<keyword evidence="2" id="KW-0732">Signal</keyword>
<accession>A0A0S4KYD7</accession>
<gene>
    <name evidence="3" type="ORF">NITINOP_3374</name>
</gene>
<evidence type="ECO:0000256" key="1">
    <source>
        <dbReference type="SAM" id="Coils"/>
    </source>
</evidence>
<feature type="chain" id="PRO_5006623615" description="Lipoprotein" evidence="2">
    <location>
        <begin position="25"/>
        <end position="244"/>
    </location>
</feature>
<dbReference type="Proteomes" id="UP000066284">
    <property type="component" value="Chromosome 1"/>
</dbReference>
<reference evidence="4" key="1">
    <citation type="submission" date="2015-09" db="EMBL/GenBank/DDBJ databases">
        <authorList>
            <person name="Daims H."/>
        </authorList>
    </citation>
    <scope>NUCLEOTIDE SEQUENCE [LARGE SCALE GENOMIC DNA]</scope>
</reference>
<dbReference type="PROSITE" id="PS51257">
    <property type="entry name" value="PROKAR_LIPOPROTEIN"/>
    <property type="match status" value="1"/>
</dbReference>
<dbReference type="KEGG" id="nio:NITINOP_3374"/>
<dbReference type="RefSeq" id="WP_062487573.1">
    <property type="nucleotide sequence ID" value="NZ_LN885086.1"/>
</dbReference>
<dbReference type="STRING" id="1715989.NITINOP_3374"/>
<evidence type="ECO:0000313" key="3">
    <source>
        <dbReference type="EMBL" id="CUQ68345.1"/>
    </source>
</evidence>
<proteinExistence type="predicted"/>
<evidence type="ECO:0000256" key="2">
    <source>
        <dbReference type="SAM" id="SignalP"/>
    </source>
</evidence>
<protein>
    <recommendedName>
        <fullName evidence="5">Lipoprotein</fullName>
    </recommendedName>
</protein>
<name>A0A0S4KYD7_9BACT</name>